<organism evidence="4 5">
    <name type="scientific">Pseudoduganella ginsengisoli</name>
    <dbReference type="NCBI Taxonomy" id="1462440"/>
    <lineage>
        <taxon>Bacteria</taxon>
        <taxon>Pseudomonadati</taxon>
        <taxon>Pseudomonadota</taxon>
        <taxon>Betaproteobacteria</taxon>
        <taxon>Burkholderiales</taxon>
        <taxon>Oxalobacteraceae</taxon>
        <taxon>Telluria group</taxon>
        <taxon>Pseudoduganella</taxon>
    </lineage>
</organism>
<dbReference type="GO" id="GO:0016810">
    <property type="term" value="F:hydrolase activity, acting on carbon-nitrogen (but not peptide) bonds"/>
    <property type="evidence" value="ECO:0007669"/>
    <property type="project" value="InterPro"/>
</dbReference>
<dbReference type="OrthoDB" id="9814639at2"/>
<keyword evidence="5" id="KW-1185">Reference proteome</keyword>
<evidence type="ECO:0000313" key="5">
    <source>
        <dbReference type="Proteomes" id="UP000484015"/>
    </source>
</evidence>
<dbReference type="Gene3D" id="3.40.50.2000">
    <property type="entry name" value="Glycogen Phosphorylase B"/>
    <property type="match status" value="2"/>
</dbReference>
<keyword evidence="4" id="KW-0808">Transferase</keyword>
<proteinExistence type="predicted"/>
<dbReference type="Proteomes" id="UP000484015">
    <property type="component" value="Unassembled WGS sequence"/>
</dbReference>
<dbReference type="InterPro" id="IPR050194">
    <property type="entry name" value="Glycosyltransferase_grp1"/>
</dbReference>
<name>A0A6L6PZJ2_9BURK</name>
<feature type="domain" description="Glycosyltransferase subfamily 4-like N-terminal" evidence="3">
    <location>
        <begin position="414"/>
        <end position="536"/>
    </location>
</feature>
<gene>
    <name evidence="4" type="ORF">GM668_10760</name>
</gene>
<feature type="domain" description="Glycosyl transferase family 1" evidence="1">
    <location>
        <begin position="549"/>
        <end position="714"/>
    </location>
</feature>
<dbReference type="Pfam" id="PF13439">
    <property type="entry name" value="Glyco_transf_4"/>
    <property type="match status" value="1"/>
</dbReference>
<evidence type="ECO:0000259" key="2">
    <source>
        <dbReference type="Pfam" id="PF01522"/>
    </source>
</evidence>
<evidence type="ECO:0000259" key="1">
    <source>
        <dbReference type="Pfam" id="PF00534"/>
    </source>
</evidence>
<feature type="domain" description="NodB homology" evidence="2">
    <location>
        <begin position="73"/>
        <end position="276"/>
    </location>
</feature>
<comment type="caution">
    <text evidence="4">The sequence shown here is derived from an EMBL/GenBank/DDBJ whole genome shotgun (WGS) entry which is preliminary data.</text>
</comment>
<dbReference type="SUPFAM" id="SSF88713">
    <property type="entry name" value="Glycoside hydrolase/deacetylase"/>
    <property type="match status" value="1"/>
</dbReference>
<accession>A0A6L6PZJ2</accession>
<dbReference type="AlphaFoldDB" id="A0A6L6PZJ2"/>
<dbReference type="Gene3D" id="3.20.20.370">
    <property type="entry name" value="Glycoside hydrolase/deacetylase"/>
    <property type="match status" value="1"/>
</dbReference>
<dbReference type="Pfam" id="PF01522">
    <property type="entry name" value="Polysacc_deac_1"/>
    <property type="match status" value="1"/>
</dbReference>
<protein>
    <submittedName>
        <fullName evidence="4">Glycosyltransferase</fullName>
    </submittedName>
</protein>
<dbReference type="Pfam" id="PF00534">
    <property type="entry name" value="Glycos_transf_1"/>
    <property type="match status" value="1"/>
</dbReference>
<dbReference type="PANTHER" id="PTHR45947">
    <property type="entry name" value="SULFOQUINOVOSYL TRANSFERASE SQD2"/>
    <property type="match status" value="1"/>
</dbReference>
<dbReference type="RefSeq" id="WP_155438952.1">
    <property type="nucleotide sequence ID" value="NZ_WNLA01000005.1"/>
</dbReference>
<dbReference type="CDD" id="cd10918">
    <property type="entry name" value="CE4_NodB_like_5s_6s"/>
    <property type="match status" value="1"/>
</dbReference>
<dbReference type="GO" id="GO:0005975">
    <property type="term" value="P:carbohydrate metabolic process"/>
    <property type="evidence" value="ECO:0007669"/>
    <property type="project" value="InterPro"/>
</dbReference>
<dbReference type="EMBL" id="WNLA01000005">
    <property type="protein sequence ID" value="MTW02561.1"/>
    <property type="molecule type" value="Genomic_DNA"/>
</dbReference>
<dbReference type="CDD" id="cd03801">
    <property type="entry name" value="GT4_PimA-like"/>
    <property type="match status" value="1"/>
</dbReference>
<sequence length="743" mass="81936">MLSPFARRLFSLASPAFSDGRLTILLFHKIPALADPLTPDELNLTHFCEMLDFLSEHMHVMPLSEAVTQLPRGKLPKRSVALTFDDGYVDWLDHVAPALRERQMTGTFFVTTEQLAGPSLWHERIVAAVRALPDQGVTLPYGFGGFNDLRTENRRQALVTELQARLKYASVVDRMAALAQLEAQATVPLQLPPHFDADAVRALHSQGFEIGAHTVGHPILSECTAEQAMAEIGGCKEQLEAIIRAKVNLFAYPNGRPQKDYREEHVKMVKACGYQAAVATSPGAATADADLFQLPRFTPWRTSPERLAYQLVRNARVRGVTVPVSGSAKAENSNDVRCLLIASTFPPIHGGSAVVYENLCRQMPEGSIRVLTAHTNYLTNKEIPGWREHDAKATYPIDRVPLLRPLMQPPPRNLAVSVYRLLVKDLPLYASNLITAAWLAKRHRINVVCVGELVTGSWLGIALKKLFGCKLVIYVHGEEITQATGGRLHGNSRKKYLDAADKVVAVSSFTCDALTHKMQLQPESIALIQNGVDTGRFTPGPVPADLVEKHRLHGKKVVLTVGRLVPRKGVDMALQAMMRIVRQRQDIHYLVVGDGELREQLKHTIATEKLGDSVTLVGQISDADLVRYLRLCDLFIMPNRTMPDGDTEGFGLVFREANACGKPVIGGRAGGVVEAVLDRETGYLVDGTDAEDIARAVVTILDDPALRNRLSENGLRVALQNNTAMVARQFLRTCERLLNHNVV</sequence>
<dbReference type="SUPFAM" id="SSF53756">
    <property type="entry name" value="UDP-Glycosyltransferase/glycogen phosphorylase"/>
    <property type="match status" value="1"/>
</dbReference>
<reference evidence="4 5" key="1">
    <citation type="submission" date="2019-11" db="EMBL/GenBank/DDBJ databases">
        <title>Type strains purchased from KCTC, JCM and DSMZ.</title>
        <authorList>
            <person name="Lu H."/>
        </authorList>
    </citation>
    <scope>NUCLEOTIDE SEQUENCE [LARGE SCALE GENOMIC DNA]</scope>
    <source>
        <strain evidence="4 5">KCTC 42409</strain>
    </source>
</reference>
<dbReference type="InterPro" id="IPR011330">
    <property type="entry name" value="Glyco_hydro/deAcase_b/a-brl"/>
</dbReference>
<dbReference type="PANTHER" id="PTHR45947:SF3">
    <property type="entry name" value="SULFOQUINOVOSYL TRANSFERASE SQD2"/>
    <property type="match status" value="1"/>
</dbReference>
<dbReference type="GO" id="GO:0016758">
    <property type="term" value="F:hexosyltransferase activity"/>
    <property type="evidence" value="ECO:0007669"/>
    <property type="project" value="TreeGrafter"/>
</dbReference>
<evidence type="ECO:0000313" key="4">
    <source>
        <dbReference type="EMBL" id="MTW02561.1"/>
    </source>
</evidence>
<dbReference type="InterPro" id="IPR001296">
    <property type="entry name" value="Glyco_trans_1"/>
</dbReference>
<dbReference type="InterPro" id="IPR028098">
    <property type="entry name" value="Glyco_trans_4-like_N"/>
</dbReference>
<dbReference type="InterPro" id="IPR002509">
    <property type="entry name" value="NODB_dom"/>
</dbReference>
<evidence type="ECO:0000259" key="3">
    <source>
        <dbReference type="Pfam" id="PF13439"/>
    </source>
</evidence>